<keyword evidence="2" id="KW-0489">Methyltransferase</keyword>
<gene>
    <name evidence="2" type="ORF">LKD81_13690</name>
</gene>
<dbReference type="InterPro" id="IPR013216">
    <property type="entry name" value="Methyltransf_11"/>
</dbReference>
<keyword evidence="3" id="KW-1185">Reference proteome</keyword>
<dbReference type="Proteomes" id="UP001198182">
    <property type="component" value="Unassembled WGS sequence"/>
</dbReference>
<evidence type="ECO:0000313" key="3">
    <source>
        <dbReference type="Proteomes" id="UP001198182"/>
    </source>
</evidence>
<evidence type="ECO:0000259" key="1">
    <source>
        <dbReference type="Pfam" id="PF08241"/>
    </source>
</evidence>
<dbReference type="PANTHER" id="PTHR43591:SF24">
    <property type="entry name" value="2-METHOXY-6-POLYPRENYL-1,4-BENZOQUINOL METHYLASE, MITOCHONDRIAL"/>
    <property type="match status" value="1"/>
</dbReference>
<name>A0AAE3EBX9_9FIRM</name>
<keyword evidence="2" id="KW-0808">Transferase</keyword>
<dbReference type="PANTHER" id="PTHR43591">
    <property type="entry name" value="METHYLTRANSFERASE"/>
    <property type="match status" value="1"/>
</dbReference>
<proteinExistence type="predicted"/>
<organism evidence="2 3">
    <name type="scientific">Hominifimenecus microfluidus</name>
    <dbReference type="NCBI Taxonomy" id="2885348"/>
    <lineage>
        <taxon>Bacteria</taxon>
        <taxon>Bacillati</taxon>
        <taxon>Bacillota</taxon>
        <taxon>Clostridia</taxon>
        <taxon>Lachnospirales</taxon>
        <taxon>Lachnospiraceae</taxon>
        <taxon>Hominifimenecus</taxon>
    </lineage>
</organism>
<dbReference type="AlphaFoldDB" id="A0AAE3EBX9"/>
<feature type="domain" description="Methyltransferase type 11" evidence="1">
    <location>
        <begin position="63"/>
        <end position="157"/>
    </location>
</feature>
<dbReference type="InterPro" id="IPR029063">
    <property type="entry name" value="SAM-dependent_MTases_sf"/>
</dbReference>
<dbReference type="SUPFAM" id="SSF53335">
    <property type="entry name" value="S-adenosyl-L-methionine-dependent methyltransferases"/>
    <property type="match status" value="1"/>
</dbReference>
<dbReference type="EMBL" id="JAJEQR010000048">
    <property type="protein sequence ID" value="MCC2232034.1"/>
    <property type="molecule type" value="Genomic_DNA"/>
</dbReference>
<dbReference type="CDD" id="cd02440">
    <property type="entry name" value="AdoMet_MTases"/>
    <property type="match status" value="1"/>
</dbReference>
<reference evidence="2" key="1">
    <citation type="submission" date="2021-10" db="EMBL/GenBank/DDBJ databases">
        <title>Anaerobic single-cell dispensing facilitates the cultivation of human gut bacteria.</title>
        <authorList>
            <person name="Afrizal A."/>
        </authorList>
    </citation>
    <scope>NUCLEOTIDE SEQUENCE</scope>
    <source>
        <strain evidence="2">CLA-AA-H215</strain>
    </source>
</reference>
<dbReference type="GO" id="GO:0032259">
    <property type="term" value="P:methylation"/>
    <property type="evidence" value="ECO:0007669"/>
    <property type="project" value="UniProtKB-KW"/>
</dbReference>
<dbReference type="RefSeq" id="WP_308454521.1">
    <property type="nucleotide sequence ID" value="NZ_JAJEQR010000048.1"/>
</dbReference>
<sequence>MNSQETEIEKEKELEQKVQEYWTCRAHDFSTVRKNELKDNEISGRWLAEIGQNLPVSSGLDILDVGTGTGYFAILLALHGHRTTGIDFTRAMLQEAEETADSYAANASFLYMDAQALDFPDNSFDAIVTRNLTWTIPEPEKAYQEWHRVLRPGGILLNFDASYADNVRNHNQKESYVSSKDVYGHCGITPELEKKNAEITLSMPGSCKSRPRWDIELLSKIGFSNVSVDKTAGQRILREKDLPDAPLFLIYAKK</sequence>
<evidence type="ECO:0000313" key="2">
    <source>
        <dbReference type="EMBL" id="MCC2232034.1"/>
    </source>
</evidence>
<accession>A0AAE3EBX9</accession>
<dbReference type="GO" id="GO:0008757">
    <property type="term" value="F:S-adenosylmethionine-dependent methyltransferase activity"/>
    <property type="evidence" value="ECO:0007669"/>
    <property type="project" value="InterPro"/>
</dbReference>
<comment type="caution">
    <text evidence="2">The sequence shown here is derived from an EMBL/GenBank/DDBJ whole genome shotgun (WGS) entry which is preliminary data.</text>
</comment>
<dbReference type="Gene3D" id="3.40.50.150">
    <property type="entry name" value="Vaccinia Virus protein VP39"/>
    <property type="match status" value="1"/>
</dbReference>
<dbReference type="Pfam" id="PF08241">
    <property type="entry name" value="Methyltransf_11"/>
    <property type="match status" value="1"/>
</dbReference>
<protein>
    <submittedName>
        <fullName evidence="2">Methyltransferase domain-containing protein</fullName>
    </submittedName>
</protein>